<dbReference type="InterPro" id="IPR052022">
    <property type="entry name" value="26kDa_periplasmic_antigen"/>
</dbReference>
<evidence type="ECO:0008006" key="4">
    <source>
        <dbReference type="Google" id="ProtNLM"/>
    </source>
</evidence>
<dbReference type="GO" id="GO:0006974">
    <property type="term" value="P:DNA damage response"/>
    <property type="evidence" value="ECO:0007669"/>
    <property type="project" value="TreeGrafter"/>
</dbReference>
<sequence>MKKIGALFAAAVLAFSLHATPAWADQPLDTIQITGTATRTVDPDMATVDFAYEKQGATLDEVREAGAQASQKFIRTMVAQGIARDDIATTGYNVSPRYTYQKNGGQKLAGYQVTADWSVKVKSLDNLGTVIDKGLESANRLDNVRFGLQDENLIKRQLLGQAVENAKYTAQSVASAGGRGLGVLRQASIPTTSVVEAQPLLMARMEKVGAANDAATPTQLAPKALTVTVRVNTLFALTLE</sequence>
<dbReference type="Pfam" id="PF04402">
    <property type="entry name" value="SIMPL"/>
    <property type="match status" value="1"/>
</dbReference>
<dbReference type="EMBL" id="FNOP01000001">
    <property type="protein sequence ID" value="SDW43519.1"/>
    <property type="molecule type" value="Genomic_DNA"/>
</dbReference>
<dbReference type="PANTHER" id="PTHR34387:SF2">
    <property type="entry name" value="SLR1258 PROTEIN"/>
    <property type="match status" value="1"/>
</dbReference>
<dbReference type="RefSeq" id="WP_074704182.1">
    <property type="nucleotide sequence ID" value="NZ_FNOP01000001.1"/>
</dbReference>
<keyword evidence="1" id="KW-0732">Signal</keyword>
<dbReference type="InterPro" id="IPR007497">
    <property type="entry name" value="SIMPL/DUF541"/>
</dbReference>
<comment type="caution">
    <text evidence="2">The sequence shown here is derived from an EMBL/GenBank/DDBJ whole genome shotgun (WGS) entry which is preliminary data.</text>
</comment>
<evidence type="ECO:0000313" key="2">
    <source>
        <dbReference type="EMBL" id="SDW43519.1"/>
    </source>
</evidence>
<proteinExistence type="predicted"/>
<dbReference type="PANTHER" id="PTHR34387">
    <property type="entry name" value="SLR1258 PROTEIN"/>
    <property type="match status" value="1"/>
</dbReference>
<protein>
    <recommendedName>
        <fullName evidence="4">DUF541 domain-containing protein</fullName>
    </recommendedName>
</protein>
<dbReference type="Proteomes" id="UP000182379">
    <property type="component" value="Unassembled WGS sequence"/>
</dbReference>
<evidence type="ECO:0000313" key="3">
    <source>
        <dbReference type="Proteomes" id="UP000182379"/>
    </source>
</evidence>
<reference evidence="2 3" key="1">
    <citation type="submission" date="2016-10" db="EMBL/GenBank/DDBJ databases">
        <authorList>
            <person name="Varghese N."/>
            <person name="Submissions S."/>
        </authorList>
    </citation>
    <scope>NUCLEOTIDE SEQUENCE [LARGE SCALE GENOMIC DNA]</scope>
    <source>
        <strain evidence="2 3">WCC6</strain>
    </source>
</reference>
<evidence type="ECO:0000256" key="1">
    <source>
        <dbReference type="SAM" id="SignalP"/>
    </source>
</evidence>
<name>A0A1H2TJW1_ACIFE</name>
<accession>A0A1H2TJW1</accession>
<dbReference type="Gene3D" id="3.30.110.170">
    <property type="entry name" value="Protein of unknown function (DUF541), domain 1"/>
    <property type="match status" value="1"/>
</dbReference>
<dbReference type="AlphaFoldDB" id="A0A1H2TJW1"/>
<organism evidence="2 3">
    <name type="scientific">Acidaminococcus fermentans</name>
    <dbReference type="NCBI Taxonomy" id="905"/>
    <lineage>
        <taxon>Bacteria</taxon>
        <taxon>Bacillati</taxon>
        <taxon>Bacillota</taxon>
        <taxon>Negativicutes</taxon>
        <taxon>Acidaminococcales</taxon>
        <taxon>Acidaminococcaceae</taxon>
        <taxon>Acidaminococcus</taxon>
    </lineage>
</organism>
<feature type="chain" id="PRO_5033018780" description="DUF541 domain-containing protein" evidence="1">
    <location>
        <begin position="25"/>
        <end position="240"/>
    </location>
</feature>
<dbReference type="Gene3D" id="3.30.70.2970">
    <property type="entry name" value="Protein of unknown function (DUF541), domain 2"/>
    <property type="match status" value="1"/>
</dbReference>
<gene>
    <name evidence="2" type="ORF">SAMN05216495_101237</name>
</gene>
<feature type="signal peptide" evidence="1">
    <location>
        <begin position="1"/>
        <end position="24"/>
    </location>
</feature>